<organism evidence="5 6">
    <name type="scientific">Powellomyces hirtus</name>
    <dbReference type="NCBI Taxonomy" id="109895"/>
    <lineage>
        <taxon>Eukaryota</taxon>
        <taxon>Fungi</taxon>
        <taxon>Fungi incertae sedis</taxon>
        <taxon>Chytridiomycota</taxon>
        <taxon>Chytridiomycota incertae sedis</taxon>
        <taxon>Chytridiomycetes</taxon>
        <taxon>Spizellomycetales</taxon>
        <taxon>Powellomycetaceae</taxon>
        <taxon>Powellomyces</taxon>
    </lineage>
</organism>
<dbReference type="Pfam" id="PF01008">
    <property type="entry name" value="IF-2B"/>
    <property type="match status" value="1"/>
</dbReference>
<evidence type="ECO:0000256" key="4">
    <source>
        <dbReference type="RuleBase" id="RU003814"/>
    </source>
</evidence>
<dbReference type="GO" id="GO:0003743">
    <property type="term" value="F:translation initiation factor activity"/>
    <property type="evidence" value="ECO:0007669"/>
    <property type="project" value="UniProtKB-KW"/>
</dbReference>
<dbReference type="InterPro" id="IPR042529">
    <property type="entry name" value="IF_2B-like_C"/>
</dbReference>
<evidence type="ECO:0000256" key="2">
    <source>
        <dbReference type="ARBA" id="ARBA00022540"/>
    </source>
</evidence>
<dbReference type="InterPro" id="IPR000649">
    <property type="entry name" value="IF-2B-related"/>
</dbReference>
<comment type="similarity">
    <text evidence="1 4">Belongs to the eIF-2B alpha/beta/delta subunits family.</text>
</comment>
<evidence type="ECO:0000256" key="1">
    <source>
        <dbReference type="ARBA" id="ARBA00007251"/>
    </source>
</evidence>
<evidence type="ECO:0000256" key="3">
    <source>
        <dbReference type="ARBA" id="ARBA00022917"/>
    </source>
</evidence>
<dbReference type="STRING" id="109895.A0A507EFB5"/>
<sequence length="330" mass="36549">MTAGITVETVEMTMVAVSAEEEFGGLTALERLRELQKLHPDTSLSVIVVMALVNIMSDYDHVKSIMEYSRYATRAANAFKSLPDKKASMIAGADLFVDIFSKHRASSDASSRNVDDWKNEIKDECAQQLEQYRNYREKAADKGLPFVKDDTVILVHSYSRAVMLLLRKAHNSNKRFKVFVTETSPTSSGTKAVTELRASNIPAELILDAAVGFIMDRVDMVIVGAEGVVQNGGIINQIGTYQIAVVAKAANKPFYVVTEQYKFVRLFPLNQNDLPIPLPSYFANPDGDTIIPRNPTIDYTPPEYISLLFTNVGVLTPMGVSEEIVKKMLA</sequence>
<dbReference type="Gene3D" id="3.40.50.10470">
    <property type="entry name" value="Translation initiation factor eif-2b, domain 2"/>
    <property type="match status" value="1"/>
</dbReference>
<accession>A0A507EFB5</accession>
<gene>
    <name evidence="5" type="primary">MRI1</name>
    <name evidence="5" type="ORF">PhCBS80983_g00056</name>
</gene>
<dbReference type="InterPro" id="IPR037171">
    <property type="entry name" value="NagB/RpiA_transferase-like"/>
</dbReference>
<dbReference type="InterPro" id="IPR051501">
    <property type="entry name" value="eIF2B_alpha/beta/delta"/>
</dbReference>
<dbReference type="GO" id="GO:0016853">
    <property type="term" value="F:isomerase activity"/>
    <property type="evidence" value="ECO:0007669"/>
    <property type="project" value="UniProtKB-KW"/>
</dbReference>
<dbReference type="PANTHER" id="PTHR45860:SF1">
    <property type="entry name" value="TRANSLATION INITIATION FACTOR EIF-2B SUBUNIT ALPHA"/>
    <property type="match status" value="1"/>
</dbReference>
<name>A0A507EFB5_9FUNG</name>
<dbReference type="GO" id="GO:0005851">
    <property type="term" value="C:eukaryotic translation initiation factor 2B complex"/>
    <property type="evidence" value="ECO:0007669"/>
    <property type="project" value="TreeGrafter"/>
</dbReference>
<evidence type="ECO:0000313" key="5">
    <source>
        <dbReference type="EMBL" id="TPX62909.1"/>
    </source>
</evidence>
<reference evidence="5 6" key="1">
    <citation type="journal article" date="2019" name="Sci. Rep.">
        <title>Comparative genomics of chytrid fungi reveal insights into the obligate biotrophic and pathogenic lifestyle of Synchytrium endobioticum.</title>
        <authorList>
            <person name="van de Vossenberg B.T.L.H."/>
            <person name="Warris S."/>
            <person name="Nguyen H.D.T."/>
            <person name="van Gent-Pelzer M.P.E."/>
            <person name="Joly D.L."/>
            <person name="van de Geest H.C."/>
            <person name="Bonants P.J.M."/>
            <person name="Smith D.S."/>
            <person name="Levesque C.A."/>
            <person name="van der Lee T.A.J."/>
        </authorList>
    </citation>
    <scope>NUCLEOTIDE SEQUENCE [LARGE SCALE GENOMIC DNA]</scope>
    <source>
        <strain evidence="5 6">CBS 809.83</strain>
    </source>
</reference>
<dbReference type="Proteomes" id="UP000318582">
    <property type="component" value="Unassembled WGS sequence"/>
</dbReference>
<keyword evidence="2" id="KW-0396">Initiation factor</keyword>
<dbReference type="SUPFAM" id="SSF100950">
    <property type="entry name" value="NagB/RpiA/CoA transferase-like"/>
    <property type="match status" value="1"/>
</dbReference>
<evidence type="ECO:0000313" key="6">
    <source>
        <dbReference type="Proteomes" id="UP000318582"/>
    </source>
</evidence>
<dbReference type="GO" id="GO:0005085">
    <property type="term" value="F:guanyl-nucleotide exchange factor activity"/>
    <property type="evidence" value="ECO:0007669"/>
    <property type="project" value="TreeGrafter"/>
</dbReference>
<keyword evidence="3" id="KW-0648">Protein biosynthesis</keyword>
<dbReference type="EMBL" id="QEAQ01000001">
    <property type="protein sequence ID" value="TPX62909.1"/>
    <property type="molecule type" value="Genomic_DNA"/>
</dbReference>
<keyword evidence="5" id="KW-0413">Isomerase</keyword>
<keyword evidence="6" id="KW-1185">Reference proteome</keyword>
<dbReference type="PANTHER" id="PTHR45860">
    <property type="entry name" value="TRANSLATION INITIATION FACTOR EIF-2B SUBUNIT ALPHA"/>
    <property type="match status" value="1"/>
</dbReference>
<proteinExistence type="inferred from homology"/>
<comment type="caution">
    <text evidence="5">The sequence shown here is derived from an EMBL/GenBank/DDBJ whole genome shotgun (WGS) entry which is preliminary data.</text>
</comment>
<dbReference type="AlphaFoldDB" id="A0A507EFB5"/>
<protein>
    <submittedName>
        <fullName evidence="5">S-methyl-5-thioribose-1-phosphate isomerase</fullName>
    </submittedName>
</protein>